<accession>A0A428Z3C4</accession>
<dbReference type="EMBL" id="QHKI01000029">
    <property type="protein sequence ID" value="RSM80418.1"/>
    <property type="molecule type" value="Genomic_DNA"/>
</dbReference>
<dbReference type="OrthoDB" id="9959434at2"/>
<reference evidence="1 2" key="1">
    <citation type="submission" date="2018-05" db="EMBL/GenBank/DDBJ databases">
        <title>Evolution of GPA BGCs.</title>
        <authorList>
            <person name="Waglechner N."/>
            <person name="Wright G.D."/>
        </authorList>
    </citation>
    <scope>NUCLEOTIDE SEQUENCE [LARGE SCALE GENOMIC DNA]</scope>
    <source>
        <strain evidence="1 2">A82846</strain>
    </source>
</reference>
<evidence type="ECO:0000313" key="2">
    <source>
        <dbReference type="Proteomes" id="UP000287547"/>
    </source>
</evidence>
<dbReference type="RefSeq" id="WP_125727724.1">
    <property type="nucleotide sequence ID" value="NZ_QHKI01000029.1"/>
</dbReference>
<dbReference type="AlphaFoldDB" id="A0A428Z3C4"/>
<comment type="caution">
    <text evidence="1">The sequence shown here is derived from an EMBL/GenBank/DDBJ whole genome shotgun (WGS) entry which is preliminary data.</text>
</comment>
<gene>
    <name evidence="1" type="ORF">DMH04_30265</name>
</gene>
<evidence type="ECO:0000313" key="1">
    <source>
        <dbReference type="EMBL" id="RSM80418.1"/>
    </source>
</evidence>
<proteinExistence type="predicted"/>
<organism evidence="1 2">
    <name type="scientific">Kibdelosporangium aridum</name>
    <dbReference type="NCBI Taxonomy" id="2030"/>
    <lineage>
        <taxon>Bacteria</taxon>
        <taxon>Bacillati</taxon>
        <taxon>Actinomycetota</taxon>
        <taxon>Actinomycetes</taxon>
        <taxon>Pseudonocardiales</taxon>
        <taxon>Pseudonocardiaceae</taxon>
        <taxon>Kibdelosporangium</taxon>
    </lineage>
</organism>
<evidence type="ECO:0008006" key="3">
    <source>
        <dbReference type="Google" id="ProtNLM"/>
    </source>
</evidence>
<protein>
    <recommendedName>
        <fullName evidence="3">DUF397 domain-containing protein</fullName>
    </recommendedName>
</protein>
<sequence>MEIEKTTHFWYGGSDRSIVALFVERDGVRLTVTRFESGEDFEVFMQWNEFMALAADIPKITQAR</sequence>
<name>A0A428Z3C4_KIBAR</name>
<dbReference type="Proteomes" id="UP000287547">
    <property type="component" value="Unassembled WGS sequence"/>
</dbReference>